<dbReference type="CDD" id="cd06224">
    <property type="entry name" value="REM"/>
    <property type="match status" value="1"/>
</dbReference>
<protein>
    <submittedName>
        <fullName evidence="8">Ral guanine nucleotide dissociation stimulator-like 1</fullName>
    </submittedName>
</protein>
<feature type="compositionally biased region" description="Low complexity" evidence="3">
    <location>
        <begin position="654"/>
        <end position="666"/>
    </location>
</feature>
<dbReference type="PROSITE" id="PS50009">
    <property type="entry name" value="RASGEF_CAT"/>
    <property type="match status" value="1"/>
</dbReference>
<evidence type="ECO:0000259" key="4">
    <source>
        <dbReference type="PROSITE" id="PS50009"/>
    </source>
</evidence>
<keyword evidence="7" id="KW-1185">Reference proteome</keyword>
<feature type="compositionally biased region" description="Polar residues" evidence="3">
    <location>
        <begin position="759"/>
        <end position="774"/>
    </location>
</feature>
<dbReference type="Pfam" id="PF00618">
    <property type="entry name" value="RasGEF_N"/>
    <property type="match status" value="1"/>
</dbReference>
<dbReference type="PROSITE" id="PS00720">
    <property type="entry name" value="RASGEF"/>
    <property type="match status" value="1"/>
</dbReference>
<organism evidence="7 8">
    <name type="scientific">Panagrellus redivivus</name>
    <name type="common">Microworm</name>
    <dbReference type="NCBI Taxonomy" id="6233"/>
    <lineage>
        <taxon>Eukaryota</taxon>
        <taxon>Metazoa</taxon>
        <taxon>Ecdysozoa</taxon>
        <taxon>Nematoda</taxon>
        <taxon>Chromadorea</taxon>
        <taxon>Rhabditida</taxon>
        <taxon>Tylenchina</taxon>
        <taxon>Panagrolaimomorpha</taxon>
        <taxon>Panagrolaimoidea</taxon>
        <taxon>Panagrolaimidae</taxon>
        <taxon>Panagrellus</taxon>
    </lineage>
</organism>
<dbReference type="InterPro" id="IPR001895">
    <property type="entry name" value="RASGEF_cat_dom"/>
</dbReference>
<evidence type="ECO:0000259" key="6">
    <source>
        <dbReference type="PROSITE" id="PS50212"/>
    </source>
</evidence>
<feature type="domain" description="Ras-GEF" evidence="4">
    <location>
        <begin position="280"/>
        <end position="546"/>
    </location>
</feature>
<evidence type="ECO:0000259" key="5">
    <source>
        <dbReference type="PROSITE" id="PS50200"/>
    </source>
</evidence>
<dbReference type="AlphaFoldDB" id="A0A7E4VED2"/>
<evidence type="ECO:0000256" key="3">
    <source>
        <dbReference type="SAM" id="MobiDB-lite"/>
    </source>
</evidence>
<dbReference type="InterPro" id="IPR008937">
    <property type="entry name" value="Ras-like_GEF"/>
</dbReference>
<dbReference type="Gene3D" id="1.10.840.10">
    <property type="entry name" value="Ras guanine-nucleotide exchange factors catalytic domain"/>
    <property type="match status" value="1"/>
</dbReference>
<evidence type="ECO:0000256" key="1">
    <source>
        <dbReference type="ARBA" id="ARBA00022658"/>
    </source>
</evidence>
<dbReference type="GO" id="GO:0005085">
    <property type="term" value="F:guanyl-nucleotide exchange factor activity"/>
    <property type="evidence" value="ECO:0007669"/>
    <property type="project" value="UniProtKB-KW"/>
</dbReference>
<dbReference type="InterPro" id="IPR000159">
    <property type="entry name" value="RA_dom"/>
</dbReference>
<feature type="domain" description="N-terminal Ras-GEF" evidence="6">
    <location>
        <begin position="111"/>
        <end position="235"/>
    </location>
</feature>
<feature type="region of interest" description="Disordered" evidence="3">
    <location>
        <begin position="645"/>
        <end position="682"/>
    </location>
</feature>
<feature type="compositionally biased region" description="Low complexity" evidence="3">
    <location>
        <begin position="736"/>
        <end position="756"/>
    </location>
</feature>
<dbReference type="InterPro" id="IPR036964">
    <property type="entry name" value="RASGEF_cat_dom_sf"/>
</dbReference>
<name>A0A7E4VED2_PANRE</name>
<dbReference type="InterPro" id="IPR029071">
    <property type="entry name" value="Ubiquitin-like_domsf"/>
</dbReference>
<dbReference type="GO" id="GO:0007265">
    <property type="term" value="P:Ras protein signal transduction"/>
    <property type="evidence" value="ECO:0007669"/>
    <property type="project" value="TreeGrafter"/>
</dbReference>
<dbReference type="PANTHER" id="PTHR23113:SF312">
    <property type="entry name" value="RAL GUANINE NUCLEOTIDE DISSOCIATION STIMULATOR-LIKE, ISOFORM E"/>
    <property type="match status" value="1"/>
</dbReference>
<feature type="region of interest" description="Disordered" evidence="3">
    <location>
        <begin position="585"/>
        <end position="628"/>
    </location>
</feature>
<feature type="region of interest" description="Disordered" evidence="3">
    <location>
        <begin position="717"/>
        <end position="777"/>
    </location>
</feature>
<dbReference type="Pfam" id="PF00788">
    <property type="entry name" value="RA"/>
    <property type="match status" value="1"/>
</dbReference>
<dbReference type="PROSITE" id="PS50200">
    <property type="entry name" value="RA"/>
    <property type="match status" value="1"/>
</dbReference>
<dbReference type="Gene3D" id="3.10.20.90">
    <property type="entry name" value="Phosphatidylinositol 3-kinase Catalytic Subunit, Chain A, domain 1"/>
    <property type="match status" value="1"/>
</dbReference>
<dbReference type="InterPro" id="IPR019804">
    <property type="entry name" value="Ras_G-nucl-exch_fac_CS"/>
</dbReference>
<keyword evidence="1 2" id="KW-0344">Guanine-nucleotide releasing factor</keyword>
<dbReference type="SMART" id="SM00314">
    <property type="entry name" value="RA"/>
    <property type="match status" value="1"/>
</dbReference>
<evidence type="ECO:0000313" key="8">
    <source>
        <dbReference type="WBParaSite" id="Pan_g20052.t2"/>
    </source>
</evidence>
<dbReference type="CDD" id="cd00153">
    <property type="entry name" value="RA_RalGDS_like"/>
    <property type="match status" value="1"/>
</dbReference>
<evidence type="ECO:0000313" key="7">
    <source>
        <dbReference type="Proteomes" id="UP000492821"/>
    </source>
</evidence>
<dbReference type="Proteomes" id="UP000492821">
    <property type="component" value="Unassembled WGS sequence"/>
</dbReference>
<evidence type="ECO:0000256" key="2">
    <source>
        <dbReference type="PROSITE-ProRule" id="PRU00168"/>
    </source>
</evidence>
<dbReference type="InterPro" id="IPR023578">
    <property type="entry name" value="Ras_GEF_dom_sf"/>
</dbReference>
<accession>A0A7E4VED2</accession>
<reference evidence="7" key="1">
    <citation type="journal article" date="2013" name="Genetics">
        <title>The draft genome and transcriptome of Panagrellus redivivus are shaped by the harsh demands of a free-living lifestyle.</title>
        <authorList>
            <person name="Srinivasan J."/>
            <person name="Dillman A.R."/>
            <person name="Macchietto M.G."/>
            <person name="Heikkinen L."/>
            <person name="Lakso M."/>
            <person name="Fracchia K.M."/>
            <person name="Antoshechkin I."/>
            <person name="Mortazavi A."/>
            <person name="Wong G."/>
            <person name="Sternberg P.W."/>
        </authorList>
    </citation>
    <scope>NUCLEOTIDE SEQUENCE [LARGE SCALE GENOMIC DNA]</scope>
    <source>
        <strain evidence="7">MT8872</strain>
    </source>
</reference>
<dbReference type="SUPFAM" id="SSF54236">
    <property type="entry name" value="Ubiquitin-like"/>
    <property type="match status" value="1"/>
</dbReference>
<dbReference type="SUPFAM" id="SSF48366">
    <property type="entry name" value="Ras GEF"/>
    <property type="match status" value="1"/>
</dbReference>
<sequence length="908" mass="101294">MAVSKYWGDEQQADAVYAVYLKKVRYVPPTGYEGLPKQNLSKQAAIIDCHRFPFPSRARPRMPTMKVLVKRASIIGGSLRQRAMHYRPIDPDSHHLAPELGADHLQWETIRERVIKAGSVDKLIESLVSNENSLDTRHFNVFFATYRAFTRPEHVLHKLLTWFEELESDESGSTAEIARQSCIKSILVCWTDMYPEDFYDQDGEFALLKRLMDFGKTNGLADLRTRAKRMRDRFKRIVEEGGLVSQLPSLDRYVFALGYDSKDYLYSQERAKMFDVGKENCVQIAEQLTFWDAALFMELLPYQCQGGIWGRRNKAHPNTVFSVRATIDQFNAVSQRVMTSIVLPECRPDFRAKIIEKWIDIARELRALKNFSSLKAVLSALQSESIFRLKSAWALVPKIYIAQFKELSSIFDVDENGDEYRARTILDAEGTAKSSPLKRPQLIQSCRRTKSDVNLAESQGTVPYLGSFLTDLVMVDQAHPDMTEDSLINFEKRRKEFEVLAKIKLFQSAARAYNIPMDKGFCGWFYYLPAMDENECFARSLEIERGSNSTPDLRNGRARNASGVMTVNNGVSVPKINTLSRMLNNLSSSADSPDSKASSVLAGQNSNDSGIHTEDSWSSSHESPGQNPAFTLVAKGKLLAACTGPSGSGPFNRSTTAPSTPASTISWRGGSEFNPFTHGHSHSSDFNNTTILRCDTPNGAPAIGTATMTEVLGPERHHLHPHINGDLMRKVNGHNSSGSQTSNSSTSSSCTSSRASPALSHNNNNKEGLHSPSTAGPVPVNFHLARVGLDDSLQTETSGANYKVIKVENGDRMSALIGRALEKHMLDPDTKADFCLVQLLPDGSEFRLPDHCNPFYAVAPDPTSPMLNFVLRKRAADDSPERPHMAPSAKKLNRMKRSNLLRWSSGYL</sequence>
<dbReference type="InterPro" id="IPR000651">
    <property type="entry name" value="Ras-like_Gua-exchang_fac_N"/>
</dbReference>
<dbReference type="Gene3D" id="1.20.870.10">
    <property type="entry name" value="Son of sevenless (SoS) protein Chain: S domain 1"/>
    <property type="match status" value="1"/>
</dbReference>
<feature type="compositionally biased region" description="Low complexity" evidence="3">
    <location>
        <begin position="587"/>
        <end position="599"/>
    </location>
</feature>
<feature type="compositionally biased region" description="Polar residues" evidence="3">
    <location>
        <begin position="601"/>
        <end position="628"/>
    </location>
</feature>
<dbReference type="PANTHER" id="PTHR23113">
    <property type="entry name" value="GUANINE NUCLEOTIDE EXCHANGE FACTOR"/>
    <property type="match status" value="1"/>
</dbReference>
<dbReference type="WBParaSite" id="Pan_g20052.t2">
    <property type="protein sequence ID" value="Pan_g20052.t2"/>
    <property type="gene ID" value="Pan_g20052"/>
</dbReference>
<dbReference type="SMART" id="SM00229">
    <property type="entry name" value="RasGEFN"/>
    <property type="match status" value="1"/>
</dbReference>
<dbReference type="Pfam" id="PF00617">
    <property type="entry name" value="RasGEF"/>
    <property type="match status" value="1"/>
</dbReference>
<dbReference type="SMART" id="SM00147">
    <property type="entry name" value="RasGEF"/>
    <property type="match status" value="1"/>
</dbReference>
<reference evidence="8" key="2">
    <citation type="submission" date="2020-10" db="UniProtKB">
        <authorList>
            <consortium name="WormBaseParasite"/>
        </authorList>
    </citation>
    <scope>IDENTIFICATION</scope>
</reference>
<dbReference type="PROSITE" id="PS50212">
    <property type="entry name" value="RASGEF_NTER"/>
    <property type="match status" value="1"/>
</dbReference>
<dbReference type="GO" id="GO:0005886">
    <property type="term" value="C:plasma membrane"/>
    <property type="evidence" value="ECO:0007669"/>
    <property type="project" value="TreeGrafter"/>
</dbReference>
<dbReference type="CDD" id="cd00155">
    <property type="entry name" value="RasGEF"/>
    <property type="match status" value="1"/>
</dbReference>
<proteinExistence type="predicted"/>
<feature type="domain" description="Ras-associating" evidence="5">
    <location>
        <begin position="781"/>
        <end position="876"/>
    </location>
</feature>